<comment type="caution">
    <text evidence="1">The sequence shown here is derived from an EMBL/GenBank/DDBJ whole genome shotgun (WGS) entry which is preliminary data.</text>
</comment>
<dbReference type="EMBL" id="BMMP01000002">
    <property type="protein sequence ID" value="GGO43942.1"/>
    <property type="molecule type" value="Genomic_DNA"/>
</dbReference>
<accession>A0ABQ2LWF3</accession>
<name>A0ABQ2LWF3_9ACTN</name>
<gene>
    <name evidence="1" type="ORF">GCM10012287_08330</name>
</gene>
<evidence type="ECO:0000313" key="1">
    <source>
        <dbReference type="EMBL" id="GGO43942.1"/>
    </source>
</evidence>
<dbReference type="Proteomes" id="UP000631535">
    <property type="component" value="Unassembled WGS sequence"/>
</dbReference>
<organism evidence="1 2">
    <name type="scientific">Streptomyces daqingensis</name>
    <dbReference type="NCBI Taxonomy" id="1472640"/>
    <lineage>
        <taxon>Bacteria</taxon>
        <taxon>Bacillati</taxon>
        <taxon>Actinomycetota</taxon>
        <taxon>Actinomycetes</taxon>
        <taxon>Kitasatosporales</taxon>
        <taxon>Streptomycetaceae</taxon>
        <taxon>Streptomyces</taxon>
    </lineage>
</organism>
<evidence type="ECO:0000313" key="2">
    <source>
        <dbReference type="Proteomes" id="UP000631535"/>
    </source>
</evidence>
<sequence>MEGLRACGQTGPGGGATCGGADVRRYVVRAVVRELRGRGAALLQGAGCAVGRAGYVGARCVPVGAGSVAGRRVSRRGAVVRAVRRAVLRGGPL</sequence>
<protein>
    <submittedName>
        <fullName evidence="1">Uncharacterized protein</fullName>
    </submittedName>
</protein>
<proteinExistence type="predicted"/>
<keyword evidence="2" id="KW-1185">Reference proteome</keyword>
<reference evidence="2" key="1">
    <citation type="journal article" date="2019" name="Int. J. Syst. Evol. Microbiol.">
        <title>The Global Catalogue of Microorganisms (GCM) 10K type strain sequencing project: providing services to taxonomists for standard genome sequencing and annotation.</title>
        <authorList>
            <consortium name="The Broad Institute Genomics Platform"/>
            <consortium name="The Broad Institute Genome Sequencing Center for Infectious Disease"/>
            <person name="Wu L."/>
            <person name="Ma J."/>
        </authorList>
    </citation>
    <scope>NUCLEOTIDE SEQUENCE [LARGE SCALE GENOMIC DNA]</scope>
    <source>
        <strain evidence="2">CGMCC 4.7178</strain>
    </source>
</reference>